<name>A0A8S9ZP87_9BILA</name>
<evidence type="ECO:0000313" key="3">
    <source>
        <dbReference type="Proteomes" id="UP000605970"/>
    </source>
</evidence>
<feature type="transmembrane region" description="Helical" evidence="1">
    <location>
        <begin position="31"/>
        <end position="48"/>
    </location>
</feature>
<keyword evidence="1" id="KW-0472">Membrane</keyword>
<keyword evidence="3" id="KW-1185">Reference proteome</keyword>
<comment type="caution">
    <text evidence="2">The sequence shown here is derived from an EMBL/GenBank/DDBJ whole genome shotgun (WGS) entry which is preliminary data.</text>
</comment>
<dbReference type="Proteomes" id="UP000605970">
    <property type="component" value="Unassembled WGS sequence"/>
</dbReference>
<dbReference type="AlphaFoldDB" id="A0A8S9ZP87"/>
<accession>A0A8S9ZP87</accession>
<organism evidence="2 3">
    <name type="scientific">Meloidogyne graminicola</name>
    <dbReference type="NCBI Taxonomy" id="189291"/>
    <lineage>
        <taxon>Eukaryota</taxon>
        <taxon>Metazoa</taxon>
        <taxon>Ecdysozoa</taxon>
        <taxon>Nematoda</taxon>
        <taxon>Chromadorea</taxon>
        <taxon>Rhabditida</taxon>
        <taxon>Tylenchina</taxon>
        <taxon>Tylenchomorpha</taxon>
        <taxon>Tylenchoidea</taxon>
        <taxon>Meloidogynidae</taxon>
        <taxon>Meloidogyninae</taxon>
        <taxon>Meloidogyne</taxon>
    </lineage>
</organism>
<sequence>MGDLEIKTKSIRLLLIFIFIYLINQMVRKEFIILPIIILGYFVFNAIFTREKINKICLNNSIKFLNAINQQKQGLVIIRNEKNITKYEETLLNLEKQYNEIWKEYLIENELLNFTSGDGEIKYFLKFKNYLNNTECNIITMGVGHSIEAELELKKNYPECTFLSLDPDPEINADLVEKKLKGTFIKGIIGGEDSYSAQLGANILKNVCDLKKL</sequence>
<proteinExistence type="predicted"/>
<protein>
    <submittedName>
        <fullName evidence="2">Uncharacterized protein</fullName>
    </submittedName>
</protein>
<evidence type="ECO:0000256" key="1">
    <source>
        <dbReference type="SAM" id="Phobius"/>
    </source>
</evidence>
<reference evidence="2" key="1">
    <citation type="journal article" date="2020" name="Ecol. Evol.">
        <title>Genome structure and content of the rice root-knot nematode (Meloidogyne graminicola).</title>
        <authorList>
            <person name="Phan N.T."/>
            <person name="Danchin E.G.J."/>
            <person name="Klopp C."/>
            <person name="Perfus-Barbeoch L."/>
            <person name="Kozlowski D.K."/>
            <person name="Koutsovoulos G.D."/>
            <person name="Lopez-Roques C."/>
            <person name="Bouchez O."/>
            <person name="Zahm M."/>
            <person name="Besnard G."/>
            <person name="Bellafiore S."/>
        </authorList>
    </citation>
    <scope>NUCLEOTIDE SEQUENCE</scope>
    <source>
        <strain evidence="2">VN-18</strain>
    </source>
</reference>
<feature type="transmembrane region" description="Helical" evidence="1">
    <location>
        <begin position="6"/>
        <end position="24"/>
    </location>
</feature>
<keyword evidence="1" id="KW-1133">Transmembrane helix</keyword>
<gene>
    <name evidence="2" type="ORF">Mgra_00005557</name>
</gene>
<keyword evidence="1" id="KW-0812">Transmembrane</keyword>
<dbReference type="OrthoDB" id="5774161at2759"/>
<dbReference type="EMBL" id="JABEBT010000048">
    <property type="protein sequence ID" value="KAF7634958.1"/>
    <property type="molecule type" value="Genomic_DNA"/>
</dbReference>
<evidence type="ECO:0000313" key="2">
    <source>
        <dbReference type="EMBL" id="KAF7634958.1"/>
    </source>
</evidence>